<dbReference type="OrthoDB" id="799376at2"/>
<protein>
    <recommendedName>
        <fullName evidence="5">DUF4834 domain-containing protein</fullName>
    </recommendedName>
</protein>
<accession>A0A286ACT7</accession>
<dbReference type="AlphaFoldDB" id="A0A286ACT7"/>
<feature type="transmembrane region" description="Helical" evidence="2">
    <location>
        <begin position="6"/>
        <end position="29"/>
    </location>
</feature>
<dbReference type="Pfam" id="PF16118">
    <property type="entry name" value="DUF4834"/>
    <property type="match status" value="1"/>
</dbReference>
<keyword evidence="2" id="KW-0812">Transmembrane</keyword>
<organism evidence="3 4">
    <name type="scientific">Pedobacter xixiisoli</name>
    <dbReference type="NCBI Taxonomy" id="1476464"/>
    <lineage>
        <taxon>Bacteria</taxon>
        <taxon>Pseudomonadati</taxon>
        <taxon>Bacteroidota</taxon>
        <taxon>Sphingobacteriia</taxon>
        <taxon>Sphingobacteriales</taxon>
        <taxon>Sphingobacteriaceae</taxon>
        <taxon>Pedobacter</taxon>
    </lineage>
</organism>
<feature type="compositionally biased region" description="Polar residues" evidence="1">
    <location>
        <begin position="38"/>
        <end position="47"/>
    </location>
</feature>
<sequence>MGIIKFLIIAIIVLWVIRLLLRIIFPMVVKNAFSKMQQQATGQQQRPSRPEGTISIDHMPKKEKRKGNSDNLGDFVDYEEVK</sequence>
<keyword evidence="2" id="KW-1133">Transmembrane helix</keyword>
<evidence type="ECO:0008006" key="5">
    <source>
        <dbReference type="Google" id="ProtNLM"/>
    </source>
</evidence>
<name>A0A286ACT7_9SPHI</name>
<feature type="region of interest" description="Disordered" evidence="1">
    <location>
        <begin position="38"/>
        <end position="82"/>
    </location>
</feature>
<evidence type="ECO:0000256" key="2">
    <source>
        <dbReference type="SAM" id="Phobius"/>
    </source>
</evidence>
<evidence type="ECO:0000256" key="1">
    <source>
        <dbReference type="SAM" id="MobiDB-lite"/>
    </source>
</evidence>
<evidence type="ECO:0000313" key="3">
    <source>
        <dbReference type="EMBL" id="SOD19714.1"/>
    </source>
</evidence>
<keyword evidence="2" id="KW-0472">Membrane</keyword>
<dbReference type="InterPro" id="IPR032272">
    <property type="entry name" value="DUF4834"/>
</dbReference>
<evidence type="ECO:0000313" key="4">
    <source>
        <dbReference type="Proteomes" id="UP000219281"/>
    </source>
</evidence>
<keyword evidence="4" id="KW-1185">Reference proteome</keyword>
<gene>
    <name evidence="3" type="ORF">SAMN06297358_3419</name>
</gene>
<reference evidence="4" key="1">
    <citation type="submission" date="2017-09" db="EMBL/GenBank/DDBJ databases">
        <authorList>
            <person name="Varghese N."/>
            <person name="Submissions S."/>
        </authorList>
    </citation>
    <scope>NUCLEOTIDE SEQUENCE [LARGE SCALE GENOMIC DNA]</scope>
    <source>
        <strain evidence="4">CGMCC 1.12803</strain>
    </source>
</reference>
<dbReference type="EMBL" id="OCMT01000004">
    <property type="protein sequence ID" value="SOD19714.1"/>
    <property type="molecule type" value="Genomic_DNA"/>
</dbReference>
<dbReference type="RefSeq" id="WP_097133234.1">
    <property type="nucleotide sequence ID" value="NZ_OCMT01000004.1"/>
</dbReference>
<dbReference type="Proteomes" id="UP000219281">
    <property type="component" value="Unassembled WGS sequence"/>
</dbReference>
<proteinExistence type="predicted"/>